<dbReference type="SUPFAM" id="SSF143430">
    <property type="entry name" value="TTP0101/SSO1404-like"/>
    <property type="match status" value="1"/>
</dbReference>
<evidence type="ECO:0000256" key="8">
    <source>
        <dbReference type="ARBA" id="ARBA00023118"/>
    </source>
</evidence>
<keyword evidence="4 9" id="KW-0479">Metal-binding</keyword>
<gene>
    <name evidence="9" type="primary">cas2</name>
    <name evidence="10" type="ORF">Q9313_16730</name>
</gene>
<keyword evidence="3 9" id="KW-0540">Nuclease</keyword>
<evidence type="ECO:0000256" key="4">
    <source>
        <dbReference type="ARBA" id="ARBA00022723"/>
    </source>
</evidence>
<organism evidence="10 11">
    <name type="scientific">Shinella sumterensis</name>
    <dbReference type="NCBI Taxonomy" id="1967501"/>
    <lineage>
        <taxon>Bacteria</taxon>
        <taxon>Pseudomonadati</taxon>
        <taxon>Pseudomonadota</taxon>
        <taxon>Alphaproteobacteria</taxon>
        <taxon>Hyphomicrobiales</taxon>
        <taxon>Rhizobiaceae</taxon>
        <taxon>Shinella</taxon>
    </lineage>
</organism>
<dbReference type="GO" id="GO:0016787">
    <property type="term" value="F:hydrolase activity"/>
    <property type="evidence" value="ECO:0007669"/>
    <property type="project" value="UniProtKB-KW"/>
</dbReference>
<comment type="cofactor">
    <cofactor evidence="1 9">
        <name>Mg(2+)</name>
        <dbReference type="ChEBI" id="CHEBI:18420"/>
    </cofactor>
</comment>
<keyword evidence="7 9" id="KW-0460">Magnesium</keyword>
<evidence type="ECO:0000256" key="2">
    <source>
        <dbReference type="ARBA" id="ARBA00009959"/>
    </source>
</evidence>
<evidence type="ECO:0000256" key="7">
    <source>
        <dbReference type="ARBA" id="ARBA00022842"/>
    </source>
</evidence>
<keyword evidence="6 9" id="KW-0378">Hydrolase</keyword>
<dbReference type="GO" id="GO:0004521">
    <property type="term" value="F:RNA endonuclease activity"/>
    <property type="evidence" value="ECO:0007669"/>
    <property type="project" value="InterPro"/>
</dbReference>
<dbReference type="InterPro" id="IPR019199">
    <property type="entry name" value="Virulence_VapD/CRISPR_Cas2"/>
</dbReference>
<dbReference type="GO" id="GO:0046872">
    <property type="term" value="F:metal ion binding"/>
    <property type="evidence" value="ECO:0007669"/>
    <property type="project" value="UniProtKB-UniRule"/>
</dbReference>
<dbReference type="HAMAP" id="MF_01471">
    <property type="entry name" value="Cas2"/>
    <property type="match status" value="1"/>
</dbReference>
<evidence type="ECO:0000256" key="1">
    <source>
        <dbReference type="ARBA" id="ARBA00001946"/>
    </source>
</evidence>
<evidence type="ECO:0000256" key="5">
    <source>
        <dbReference type="ARBA" id="ARBA00022759"/>
    </source>
</evidence>
<feature type="binding site" evidence="9">
    <location>
        <position position="20"/>
    </location>
    <ligand>
        <name>Mg(2+)</name>
        <dbReference type="ChEBI" id="CHEBI:18420"/>
        <note>catalytic</note>
    </ligand>
</feature>
<name>A0AA50H7R3_9HYPH</name>
<accession>A0AA50H7R3</accession>
<evidence type="ECO:0000313" key="10">
    <source>
        <dbReference type="EMBL" id="WLR97306.1"/>
    </source>
</evidence>
<dbReference type="RefSeq" id="WP_230640218.1">
    <property type="nucleotide sequence ID" value="NZ_CP132302.1"/>
</dbReference>
<sequence length="117" mass="13592">MNMMGHNRRFSRPMYAISFDLDTDTLKKSYHNQSWQNAYNDIAKFLRGQGFDRQQGSVYFGDETIDSVKCQIAVQRLTLEYDWFAPSVTDIRMLRIEDNNDLTPAIELALMAKGMGR</sequence>
<dbReference type="Gene3D" id="3.30.70.240">
    <property type="match status" value="1"/>
</dbReference>
<comment type="function">
    <text evidence="9">CRISPR (clustered regularly interspaced short palindromic repeat), is an adaptive immune system that provides protection against mobile genetic elements (viruses, transposable elements and conjugative plasmids). CRISPR clusters contain sequences complementary to antecedent mobile elements and target invading nucleic acids. CRISPR clusters are transcribed and processed into CRISPR RNA (crRNA). Functions as a ssRNA-specific endoribonuclease. Involved in the integration of spacer DNA into the CRISPR cassette.</text>
</comment>
<dbReference type="GO" id="GO:0051607">
    <property type="term" value="P:defense response to virus"/>
    <property type="evidence" value="ECO:0007669"/>
    <property type="project" value="UniProtKB-UniRule"/>
</dbReference>
<comment type="subunit">
    <text evidence="9">Homodimer, forms a heterotetramer with a Cas1 homodimer.</text>
</comment>
<comment type="similarity">
    <text evidence="2 9">Belongs to the CRISPR-associated endoribonuclease Cas2 protein family.</text>
</comment>
<evidence type="ECO:0000256" key="3">
    <source>
        <dbReference type="ARBA" id="ARBA00022722"/>
    </source>
</evidence>
<dbReference type="Pfam" id="PF09827">
    <property type="entry name" value="CRISPR_Cas2"/>
    <property type="match status" value="1"/>
</dbReference>
<keyword evidence="5 9" id="KW-0255">Endonuclease</keyword>
<evidence type="ECO:0000313" key="11">
    <source>
        <dbReference type="Proteomes" id="UP001234585"/>
    </source>
</evidence>
<dbReference type="AlphaFoldDB" id="A0AA50H7R3"/>
<reference evidence="10 11" key="1">
    <citation type="submission" date="2023-08" db="EMBL/GenBank/DDBJ databases">
        <title>Pathogen: clinical or host-associated sample.</title>
        <authorList>
            <person name="Hergert J."/>
            <person name="Casey R."/>
            <person name="Wagner J."/>
            <person name="Young E.L."/>
            <person name="Oakeson K.F."/>
        </authorList>
    </citation>
    <scope>NUCLEOTIDE SEQUENCE [LARGE SCALE GENOMIC DNA]</scope>
    <source>
        <strain evidence="10 11">1760953</strain>
    </source>
</reference>
<evidence type="ECO:0000256" key="9">
    <source>
        <dbReference type="HAMAP-Rule" id="MF_01471"/>
    </source>
</evidence>
<evidence type="ECO:0000256" key="6">
    <source>
        <dbReference type="ARBA" id="ARBA00022801"/>
    </source>
</evidence>
<proteinExistence type="inferred from homology"/>
<keyword evidence="11" id="KW-1185">Reference proteome</keyword>
<keyword evidence="8 9" id="KW-0051">Antiviral defense</keyword>
<dbReference type="InterPro" id="IPR021127">
    <property type="entry name" value="CRISPR_associated_Cas2"/>
</dbReference>
<dbReference type="EMBL" id="CP132302">
    <property type="protein sequence ID" value="WLR97306.1"/>
    <property type="molecule type" value="Genomic_DNA"/>
</dbReference>
<protein>
    <recommendedName>
        <fullName evidence="9">CRISPR-associated endoribonuclease Cas2</fullName>
        <ecNumber evidence="9">3.1.-.-</ecNumber>
    </recommendedName>
</protein>
<dbReference type="Proteomes" id="UP001234585">
    <property type="component" value="Chromosome"/>
</dbReference>
<dbReference type="EC" id="3.1.-.-" evidence="9"/>
<dbReference type="GO" id="GO:0043571">
    <property type="term" value="P:maintenance of CRISPR repeat elements"/>
    <property type="evidence" value="ECO:0007669"/>
    <property type="project" value="UniProtKB-UniRule"/>
</dbReference>